<comment type="caution">
    <text evidence="1">The sequence shown here is derived from an EMBL/GenBank/DDBJ whole genome shotgun (WGS) entry which is preliminary data.</text>
</comment>
<dbReference type="Proteomes" id="UP001152797">
    <property type="component" value="Unassembled WGS sequence"/>
</dbReference>
<dbReference type="EMBL" id="CAMXCT030002434">
    <property type="protein sequence ID" value="CAL4785434.1"/>
    <property type="molecule type" value="Genomic_DNA"/>
</dbReference>
<evidence type="ECO:0000313" key="2">
    <source>
        <dbReference type="EMBL" id="CAL1151497.1"/>
    </source>
</evidence>
<dbReference type="EMBL" id="CAMXCT010002434">
    <property type="protein sequence ID" value="CAI3998122.1"/>
    <property type="molecule type" value="Genomic_DNA"/>
</dbReference>
<feature type="non-terminal residue" evidence="1">
    <location>
        <position position="1"/>
    </location>
</feature>
<evidence type="ECO:0000313" key="1">
    <source>
        <dbReference type="EMBL" id="CAI3998122.1"/>
    </source>
</evidence>
<keyword evidence="3" id="KW-1185">Reference proteome</keyword>
<organism evidence="1">
    <name type="scientific">Cladocopium goreaui</name>
    <dbReference type="NCBI Taxonomy" id="2562237"/>
    <lineage>
        <taxon>Eukaryota</taxon>
        <taxon>Sar</taxon>
        <taxon>Alveolata</taxon>
        <taxon>Dinophyceae</taxon>
        <taxon>Suessiales</taxon>
        <taxon>Symbiodiniaceae</taxon>
        <taxon>Cladocopium</taxon>
    </lineage>
</organism>
<name>A0A9P1G5J5_9DINO</name>
<accession>A0A9P1G5J5</accession>
<protein>
    <submittedName>
        <fullName evidence="1">Uncharacterized protein</fullName>
    </submittedName>
</protein>
<dbReference type="AlphaFoldDB" id="A0A9P1G5J5"/>
<dbReference type="EMBL" id="CAMXCT020002434">
    <property type="protein sequence ID" value="CAL1151497.1"/>
    <property type="molecule type" value="Genomic_DNA"/>
</dbReference>
<sequence>VAGEALCSGYAAFNGEAMDGSARGCGKVIRTGPSLERALPVVALGGAEVQRDGKTLTVQPKQ</sequence>
<feature type="non-terminal residue" evidence="1">
    <location>
        <position position="62"/>
    </location>
</feature>
<dbReference type="OrthoDB" id="439332at2759"/>
<evidence type="ECO:0000313" key="3">
    <source>
        <dbReference type="Proteomes" id="UP001152797"/>
    </source>
</evidence>
<gene>
    <name evidence="1" type="ORF">C1SCF055_LOCUS24444</name>
</gene>
<reference evidence="1" key="1">
    <citation type="submission" date="2022-10" db="EMBL/GenBank/DDBJ databases">
        <authorList>
            <person name="Chen Y."/>
            <person name="Dougan E. K."/>
            <person name="Chan C."/>
            <person name="Rhodes N."/>
            <person name="Thang M."/>
        </authorList>
    </citation>
    <scope>NUCLEOTIDE SEQUENCE</scope>
</reference>
<reference evidence="2" key="2">
    <citation type="submission" date="2024-04" db="EMBL/GenBank/DDBJ databases">
        <authorList>
            <person name="Chen Y."/>
            <person name="Shah S."/>
            <person name="Dougan E. K."/>
            <person name="Thang M."/>
            <person name="Chan C."/>
        </authorList>
    </citation>
    <scope>NUCLEOTIDE SEQUENCE [LARGE SCALE GENOMIC DNA]</scope>
</reference>
<proteinExistence type="predicted"/>